<dbReference type="EMBL" id="JAFLCK010000067">
    <property type="protein sequence ID" value="MBN8662918.1"/>
    <property type="molecule type" value="Genomic_DNA"/>
</dbReference>
<reference evidence="1" key="1">
    <citation type="submission" date="2021-02" db="EMBL/GenBank/DDBJ databases">
        <title>Genome-Resolved Metagenomics of a Microbial Community Performing Photosynthetic Biological Nutrient Removal.</title>
        <authorList>
            <person name="Mcdaniel E.A."/>
        </authorList>
    </citation>
    <scope>NUCLEOTIDE SEQUENCE</scope>
    <source>
        <strain evidence="1">UWPOB_OBS1</strain>
    </source>
</reference>
<evidence type="ECO:0000313" key="1">
    <source>
        <dbReference type="EMBL" id="MBN8662918.1"/>
    </source>
</evidence>
<evidence type="ECO:0000313" key="2">
    <source>
        <dbReference type="Proteomes" id="UP000664277"/>
    </source>
</evidence>
<dbReference type="AlphaFoldDB" id="A0A8J7PIV4"/>
<comment type="caution">
    <text evidence="1">The sequence shown here is derived from an EMBL/GenBank/DDBJ whole genome shotgun (WGS) entry which is preliminary data.</text>
</comment>
<name>A0A8J7PIV4_9BACT</name>
<gene>
    <name evidence="1" type="ORF">J0M35_21305</name>
</gene>
<dbReference type="Proteomes" id="UP000664277">
    <property type="component" value="Unassembled WGS sequence"/>
</dbReference>
<protein>
    <submittedName>
        <fullName evidence="1">Uncharacterized protein</fullName>
    </submittedName>
</protein>
<sequence>MGRQFSRIGPFAKLESVAKKNKIGAALLALTLSQSLSLTKPTYAQAPPTPLKAGYSADLLGKESLSAASRHFQNDLDGKDRNGAAFALGIGRFLMAVEGLGQDLYKYGFKPVRRIAFMSLVIGVNPNPRTITYKEFRLSIERFLSRLGHSLQALELIDGDVKVRLHFGKVRLDLNGDGVRERNETLYRVYCRLMRQEESLLEASAEQFEIAFDRADVHWLKGYCHLLSGICESLLAYDSSSSFALAAPIFFSNSQLPTAQFGEPDIFDFVGLVHTISWPLMIQESNLVIQDKALSACPVPPKAADFFSPSARSVSLNFVPVGGAERLRSAHSHFLTVVKESRLTWKYSREEVDDDCEWLPNPKQTGVIPGVRVTEEMINTWMSIMSEGESLLLGEKLIPFWRDFKGQSKGAFRGEAQTGYGINLKRFFLEPRKFDLVLLVQGSDAVPYIEHGRLSRGRQWRTWLSEFGPDFPGFAAWFN</sequence>
<accession>A0A8J7PIV4</accession>
<proteinExistence type="predicted"/>
<organism evidence="1 2">
    <name type="scientific">Candidatus Obscuribacter phosphatis</name>
    <dbReference type="NCBI Taxonomy" id="1906157"/>
    <lineage>
        <taxon>Bacteria</taxon>
        <taxon>Bacillati</taxon>
        <taxon>Candidatus Melainabacteria</taxon>
        <taxon>Candidatus Obscuribacterales</taxon>
        <taxon>Candidatus Obscuribacteraceae</taxon>
        <taxon>Candidatus Obscuribacter</taxon>
    </lineage>
</organism>